<evidence type="ECO:0000256" key="1">
    <source>
        <dbReference type="ARBA" id="ARBA00010541"/>
    </source>
</evidence>
<dbReference type="Pfam" id="PF13365">
    <property type="entry name" value="Trypsin_2"/>
    <property type="match status" value="1"/>
</dbReference>
<evidence type="ECO:0000259" key="5">
    <source>
        <dbReference type="SMART" id="SM00228"/>
    </source>
</evidence>
<proteinExistence type="inferred from homology"/>
<dbReference type="EMBL" id="SIHI01000001">
    <property type="protein sequence ID" value="TWT59048.1"/>
    <property type="molecule type" value="Genomic_DNA"/>
</dbReference>
<dbReference type="SUPFAM" id="SSF50156">
    <property type="entry name" value="PDZ domain-like"/>
    <property type="match status" value="1"/>
</dbReference>
<evidence type="ECO:0000256" key="3">
    <source>
        <dbReference type="ARBA" id="ARBA00022801"/>
    </source>
</evidence>
<dbReference type="PRINTS" id="PR00834">
    <property type="entry name" value="PROTEASES2C"/>
</dbReference>
<evidence type="ECO:0000256" key="4">
    <source>
        <dbReference type="SAM" id="SignalP"/>
    </source>
</evidence>
<dbReference type="PANTHER" id="PTHR22939">
    <property type="entry name" value="SERINE PROTEASE FAMILY S1C HTRA-RELATED"/>
    <property type="match status" value="1"/>
</dbReference>
<evidence type="ECO:0000256" key="2">
    <source>
        <dbReference type="ARBA" id="ARBA00022670"/>
    </source>
</evidence>
<feature type="chain" id="PRO_5022967408" evidence="4">
    <location>
        <begin position="24"/>
        <end position="343"/>
    </location>
</feature>
<dbReference type="RefSeq" id="WP_146509829.1">
    <property type="nucleotide sequence ID" value="NZ_SIHI01000001.1"/>
</dbReference>
<dbReference type="Gene3D" id="2.40.10.10">
    <property type="entry name" value="Trypsin-like serine proteases"/>
    <property type="match status" value="2"/>
</dbReference>
<evidence type="ECO:0000313" key="7">
    <source>
        <dbReference type="Proteomes" id="UP000317243"/>
    </source>
</evidence>
<reference evidence="6 7" key="1">
    <citation type="submission" date="2019-02" db="EMBL/GenBank/DDBJ databases">
        <title>Deep-cultivation of Planctomycetes and their phenomic and genomic characterization uncovers novel biology.</title>
        <authorList>
            <person name="Wiegand S."/>
            <person name="Jogler M."/>
            <person name="Boedeker C."/>
            <person name="Pinto D."/>
            <person name="Vollmers J."/>
            <person name="Rivas-Marin E."/>
            <person name="Kohn T."/>
            <person name="Peeters S.H."/>
            <person name="Heuer A."/>
            <person name="Rast P."/>
            <person name="Oberbeckmann S."/>
            <person name="Bunk B."/>
            <person name="Jeske O."/>
            <person name="Meyerdierks A."/>
            <person name="Storesund J.E."/>
            <person name="Kallscheuer N."/>
            <person name="Luecker S."/>
            <person name="Lage O.M."/>
            <person name="Pohl T."/>
            <person name="Merkel B.J."/>
            <person name="Hornburger P."/>
            <person name="Mueller R.-W."/>
            <person name="Bruemmer F."/>
            <person name="Labrenz M."/>
            <person name="Spormann A.M."/>
            <person name="Op Den Camp H."/>
            <person name="Overmann J."/>
            <person name="Amann R."/>
            <person name="Jetten M.S.M."/>
            <person name="Mascher T."/>
            <person name="Medema M.H."/>
            <person name="Devos D.P."/>
            <person name="Kaster A.-K."/>
            <person name="Ovreas L."/>
            <person name="Rohde M."/>
            <person name="Galperin M.Y."/>
            <person name="Jogler C."/>
        </authorList>
    </citation>
    <scope>NUCLEOTIDE SEQUENCE [LARGE SCALE GENOMIC DNA]</scope>
    <source>
        <strain evidence="6 7">KOR42</strain>
    </source>
</reference>
<keyword evidence="7" id="KW-1185">Reference proteome</keyword>
<organism evidence="6 7">
    <name type="scientific">Thalassoglobus neptunius</name>
    <dbReference type="NCBI Taxonomy" id="1938619"/>
    <lineage>
        <taxon>Bacteria</taxon>
        <taxon>Pseudomonadati</taxon>
        <taxon>Planctomycetota</taxon>
        <taxon>Planctomycetia</taxon>
        <taxon>Planctomycetales</taxon>
        <taxon>Planctomycetaceae</taxon>
        <taxon>Thalassoglobus</taxon>
    </lineage>
</organism>
<name>A0A5C5X885_9PLAN</name>
<dbReference type="Pfam" id="PF13180">
    <property type="entry name" value="PDZ_2"/>
    <property type="match status" value="1"/>
</dbReference>
<dbReference type="AlphaFoldDB" id="A0A5C5X885"/>
<dbReference type="OrthoDB" id="264239at2"/>
<sequence length="343" mass="36807" precursor="true">MTVSRRFLICSIVSLAMTLTTGAASQAESFSNAVDQVQPKVVKLFGAGGLKNLANYGTGVLVSPDGHIATVWNHLLDSDVVTVVLHDGRRFFGKVVGTDSKVDLAIIKIEAEDLPFFNISDTAEVGPGALILAFSNVFKVATGDEPVSVMQGVVSAKTKLAARRGRYRASYDGDVYLVDAVTNNPGAAGGVLTTADGKLLGMLGRELKGTNNTWLNYAIPFSVLEKSINDIVAGRFSRTDDLLAVADETESSGFQSIDFGFLLVPDVVARTPAYVDSVIEETEAAKLGLQPDDLIVFANGELVHSIQTLQGVFQRLLPGDDLQLIVRRNNELVTFTFEVPRKQ</sequence>
<comment type="caution">
    <text evidence="6">The sequence shown here is derived from an EMBL/GenBank/DDBJ whole genome shotgun (WGS) entry which is preliminary data.</text>
</comment>
<dbReference type="SUPFAM" id="SSF50494">
    <property type="entry name" value="Trypsin-like serine proteases"/>
    <property type="match status" value="1"/>
</dbReference>
<dbReference type="PANTHER" id="PTHR22939:SF129">
    <property type="entry name" value="SERINE PROTEASE HTRA2, MITOCHONDRIAL"/>
    <property type="match status" value="1"/>
</dbReference>
<keyword evidence="2 6" id="KW-0645">Protease</keyword>
<evidence type="ECO:0000313" key="6">
    <source>
        <dbReference type="EMBL" id="TWT59048.1"/>
    </source>
</evidence>
<dbReference type="SMART" id="SM00228">
    <property type="entry name" value="PDZ"/>
    <property type="match status" value="1"/>
</dbReference>
<feature type="domain" description="PDZ" evidence="5">
    <location>
        <begin position="257"/>
        <end position="330"/>
    </location>
</feature>
<protein>
    <submittedName>
        <fullName evidence="6">Putative serine protease HtrA</fullName>
    </submittedName>
</protein>
<dbReference type="Gene3D" id="2.30.42.10">
    <property type="match status" value="1"/>
</dbReference>
<dbReference type="GO" id="GO:0006508">
    <property type="term" value="P:proteolysis"/>
    <property type="evidence" value="ECO:0007669"/>
    <property type="project" value="UniProtKB-KW"/>
</dbReference>
<dbReference type="GO" id="GO:0004252">
    <property type="term" value="F:serine-type endopeptidase activity"/>
    <property type="evidence" value="ECO:0007669"/>
    <property type="project" value="InterPro"/>
</dbReference>
<feature type="signal peptide" evidence="4">
    <location>
        <begin position="1"/>
        <end position="23"/>
    </location>
</feature>
<keyword evidence="3" id="KW-0378">Hydrolase</keyword>
<dbReference type="InterPro" id="IPR001940">
    <property type="entry name" value="Peptidase_S1C"/>
</dbReference>
<dbReference type="InterPro" id="IPR036034">
    <property type="entry name" value="PDZ_sf"/>
</dbReference>
<accession>A0A5C5X885</accession>
<keyword evidence="4" id="KW-0732">Signal</keyword>
<dbReference type="Proteomes" id="UP000317243">
    <property type="component" value="Unassembled WGS sequence"/>
</dbReference>
<dbReference type="InterPro" id="IPR001478">
    <property type="entry name" value="PDZ"/>
</dbReference>
<dbReference type="InterPro" id="IPR043504">
    <property type="entry name" value="Peptidase_S1_PA_chymotrypsin"/>
</dbReference>
<dbReference type="InterPro" id="IPR009003">
    <property type="entry name" value="Peptidase_S1_PA"/>
</dbReference>
<gene>
    <name evidence="6" type="primary">htrA_3</name>
    <name evidence="6" type="ORF">KOR42_24370</name>
</gene>
<comment type="similarity">
    <text evidence="1">Belongs to the peptidase S1C family.</text>
</comment>